<name>A0ACC8X9P4_9FIRM</name>
<protein>
    <submittedName>
        <fullName evidence="1">Magnesium transporter</fullName>
    </submittedName>
</protein>
<gene>
    <name evidence="1" type="ORF">AN640_02290</name>
</gene>
<reference evidence="1" key="1">
    <citation type="submission" date="2016-08" db="EMBL/GenBank/DDBJ databases">
        <authorList>
            <person name="Ngugi D.K."/>
            <person name="Miyake S."/>
            <person name="Stingl U."/>
        </authorList>
    </citation>
    <scope>NUCLEOTIDE SEQUENCE</scope>
    <source>
        <strain evidence="1">SCG-D08WGA-EpuloA1</strain>
    </source>
</reference>
<keyword evidence="2" id="KW-1185">Reference proteome</keyword>
<evidence type="ECO:0000313" key="2">
    <source>
        <dbReference type="Proteomes" id="UP000188637"/>
    </source>
</evidence>
<dbReference type="EMBL" id="LJHD01000283">
    <property type="protein sequence ID" value="ONI38711.1"/>
    <property type="molecule type" value="Genomic_DNA"/>
</dbReference>
<proteinExistence type="predicted"/>
<dbReference type="Proteomes" id="UP000188637">
    <property type="component" value="Unassembled WGS sequence"/>
</dbReference>
<sequence>MKIYKTSEDGKQKKIKTIEDGCWINLCSPSKSDIELVSKMCQIEEADIMLGLDEEEKAHIAVEDNYTIIVVDAPIKDSEGLHEFITIPLEIIIANSFIMTICIYPIDLLQDFIEGRVKGFYTYKRTRFILQLLYKNSSYFLHYLRYIDRVSNKVERELEINMKNKDLLYLLELEKSLVYFSTALRANEIVLEKMLRMDKIKQYQEDKELLEDVIVENKQAMEMASVYSSILGETRDAFASIISNNLNTIMQRLTSITIILALPTMIFSLFGMNVPLPFINQPYAIIYILIISIIFVIIGFIIMVKKKMF</sequence>
<organism evidence="1 2">
    <name type="scientific">Candidatus Epulonipiscium fishelsonii</name>
    <dbReference type="NCBI Taxonomy" id="77094"/>
    <lineage>
        <taxon>Bacteria</taxon>
        <taxon>Bacillati</taxon>
        <taxon>Bacillota</taxon>
        <taxon>Clostridia</taxon>
        <taxon>Lachnospirales</taxon>
        <taxon>Lachnospiraceae</taxon>
        <taxon>Candidatus Epulonipiscium</taxon>
    </lineage>
</organism>
<accession>A0ACC8X9P4</accession>
<evidence type="ECO:0000313" key="1">
    <source>
        <dbReference type="EMBL" id="ONI38711.1"/>
    </source>
</evidence>
<comment type="caution">
    <text evidence="1">The sequence shown here is derived from an EMBL/GenBank/DDBJ whole genome shotgun (WGS) entry which is preliminary data.</text>
</comment>